<dbReference type="InterPro" id="IPR004158">
    <property type="entry name" value="DUF247_pln"/>
</dbReference>
<keyword evidence="1" id="KW-0472">Membrane</keyword>
<dbReference type="Pfam" id="PF03140">
    <property type="entry name" value="DUF247"/>
    <property type="match status" value="1"/>
</dbReference>
<keyword evidence="3" id="KW-1185">Reference proteome</keyword>
<dbReference type="EMBL" id="CACTIH010007291">
    <property type="protein sequence ID" value="CAA3008143.1"/>
    <property type="molecule type" value="Genomic_DNA"/>
</dbReference>
<dbReference type="Gramene" id="OE9A043575T1">
    <property type="protein sequence ID" value="OE9A043575C1"/>
    <property type="gene ID" value="OE9A043575"/>
</dbReference>
<reference evidence="2 3" key="1">
    <citation type="submission" date="2019-12" db="EMBL/GenBank/DDBJ databases">
        <authorList>
            <person name="Alioto T."/>
            <person name="Alioto T."/>
            <person name="Gomez Garrido J."/>
        </authorList>
    </citation>
    <scope>NUCLEOTIDE SEQUENCE [LARGE SCALE GENOMIC DNA]</scope>
</reference>
<dbReference type="PANTHER" id="PTHR31170:SF25">
    <property type="entry name" value="BNAA09G04570D PROTEIN"/>
    <property type="match status" value="1"/>
</dbReference>
<keyword evidence="1" id="KW-1133">Transmembrane helix</keyword>
<dbReference type="OrthoDB" id="1849062at2759"/>
<gene>
    <name evidence="2" type="ORF">OLEA9_A043575</name>
</gene>
<accession>A0A8S0TT37</accession>
<comment type="caution">
    <text evidence="2">The sequence shown here is derived from an EMBL/GenBank/DDBJ whole genome shotgun (WGS) entry which is preliminary data.</text>
</comment>
<sequence length="415" mass="47636">MLREVESNKKCYDPLVVSIGPYHHGKRELEVVEQLKYKFAKQFCLACGDLVSSMNKLYQEVAEVAHCARECYEEDSTAKYNNESFTEMMFLDACFVLQFMCILTATEEKDQLPTMKSYLGAFVWRDLFLLENQIPLLVLKVLLKFRFDGNTELIQKFLDLPTKNKPPEEASCTNKIKKFVKKFVNERRSDSQTNDKKELQLDASPHLLDLMWKQLAESPTSPVPIRKRSDQWHSYRSVTELEAAGISFKASKTRKVTDVKFEDHLVYGTMLIPPLVVDDSTKPLLLNLVAYEMSPNGPSDSHIMSYIGLMDSLIDHANDVKELRKKGILLNNLGSDELLAALFNEIGNDLVPDLRAYVGVKDQIENHWRNKCLVWIAEWNHKHFSSPWTISAFLAAILALALTMVQTYFSFFPRS</sequence>
<evidence type="ECO:0000313" key="3">
    <source>
        <dbReference type="Proteomes" id="UP000594638"/>
    </source>
</evidence>
<dbReference type="AlphaFoldDB" id="A0A8S0TT37"/>
<keyword evidence="1" id="KW-0812">Transmembrane</keyword>
<name>A0A8S0TT37_OLEEU</name>
<protein>
    <submittedName>
        <fullName evidence="2">Uncharacterized protein</fullName>
    </submittedName>
</protein>
<evidence type="ECO:0000256" key="1">
    <source>
        <dbReference type="SAM" id="Phobius"/>
    </source>
</evidence>
<evidence type="ECO:0000313" key="2">
    <source>
        <dbReference type="EMBL" id="CAA3008143.1"/>
    </source>
</evidence>
<organism evidence="2 3">
    <name type="scientific">Olea europaea subsp. europaea</name>
    <dbReference type="NCBI Taxonomy" id="158383"/>
    <lineage>
        <taxon>Eukaryota</taxon>
        <taxon>Viridiplantae</taxon>
        <taxon>Streptophyta</taxon>
        <taxon>Embryophyta</taxon>
        <taxon>Tracheophyta</taxon>
        <taxon>Spermatophyta</taxon>
        <taxon>Magnoliopsida</taxon>
        <taxon>eudicotyledons</taxon>
        <taxon>Gunneridae</taxon>
        <taxon>Pentapetalae</taxon>
        <taxon>asterids</taxon>
        <taxon>lamiids</taxon>
        <taxon>Lamiales</taxon>
        <taxon>Oleaceae</taxon>
        <taxon>Oleeae</taxon>
        <taxon>Olea</taxon>
    </lineage>
</organism>
<dbReference type="PANTHER" id="PTHR31170">
    <property type="entry name" value="BNAC04G53230D PROTEIN"/>
    <property type="match status" value="1"/>
</dbReference>
<dbReference type="Proteomes" id="UP000594638">
    <property type="component" value="Unassembled WGS sequence"/>
</dbReference>
<feature type="transmembrane region" description="Helical" evidence="1">
    <location>
        <begin position="388"/>
        <end position="411"/>
    </location>
</feature>
<proteinExistence type="predicted"/>